<dbReference type="EMBL" id="VICG01000007">
    <property type="protein sequence ID" value="KAA8570411.1"/>
    <property type="molecule type" value="Genomic_DNA"/>
</dbReference>
<sequence length="278" mass="28658">MRLSSWLSPSASDSSSSIIRFSFLLALTPLSNAITFQPAPSANLDLSHLGRVGLGGDFDGISLYKFKGQNEDGYNTTTHHVLSYFKSDGTLVGVVIGGNFTSLGNVESQGIALFNSNTSAITALPGLSGSVSALLCDQSTSAVYIGGYFDSTNSSNVIKLVDNNLVALPFSGFNGRVNSISKASNGNIIFGGAFTGLGNSTATVTSKSSNTTDQQIVNISGAEITSAGSTTTSGFSDPRNIVCKTSGTDGAGNTWLLEDGSAGFWKATFGFGFQPTTS</sequence>
<organism evidence="2 3">
    <name type="scientific">Monilinia fructicola</name>
    <name type="common">Brown rot fungus</name>
    <name type="synonym">Ciboria fructicola</name>
    <dbReference type="NCBI Taxonomy" id="38448"/>
    <lineage>
        <taxon>Eukaryota</taxon>
        <taxon>Fungi</taxon>
        <taxon>Dikarya</taxon>
        <taxon>Ascomycota</taxon>
        <taxon>Pezizomycotina</taxon>
        <taxon>Leotiomycetes</taxon>
        <taxon>Helotiales</taxon>
        <taxon>Sclerotiniaceae</taxon>
        <taxon>Monilinia</taxon>
    </lineage>
</organism>
<dbReference type="VEuPathDB" id="FungiDB:MFRU_005g04560"/>
<reference evidence="2 3" key="1">
    <citation type="submission" date="2019-06" db="EMBL/GenBank/DDBJ databases">
        <title>Genome Sequence of the Brown Rot Fungal Pathogen Monilinia fructicola.</title>
        <authorList>
            <person name="De Miccolis Angelini R.M."/>
            <person name="Landi L."/>
            <person name="Abate D."/>
            <person name="Pollastro S."/>
            <person name="Romanazzi G."/>
            <person name="Faretra F."/>
        </authorList>
    </citation>
    <scope>NUCLEOTIDE SEQUENCE [LARGE SCALE GENOMIC DNA]</scope>
    <source>
        <strain evidence="2 3">Mfrc123</strain>
    </source>
</reference>
<evidence type="ECO:0000313" key="3">
    <source>
        <dbReference type="Proteomes" id="UP000322873"/>
    </source>
</evidence>
<keyword evidence="3" id="KW-1185">Reference proteome</keyword>
<protein>
    <recommendedName>
        <fullName evidence="1">Rax2-like second domain-containing protein</fullName>
    </recommendedName>
</protein>
<dbReference type="PANTHER" id="PTHR31778">
    <property type="entry name" value="BUD SITE SELECTION PROTEIN RAX2"/>
    <property type="match status" value="1"/>
</dbReference>
<feature type="domain" description="Rax2-like second" evidence="1">
    <location>
        <begin position="212"/>
        <end position="277"/>
    </location>
</feature>
<dbReference type="Proteomes" id="UP000322873">
    <property type="component" value="Unassembled WGS sequence"/>
</dbReference>
<evidence type="ECO:0000259" key="1">
    <source>
        <dbReference type="Pfam" id="PF20842"/>
    </source>
</evidence>
<dbReference type="PANTHER" id="PTHR31778:SF2">
    <property type="entry name" value="BUD SITE SELECTION PROTEIN RAX2"/>
    <property type="match status" value="1"/>
</dbReference>
<dbReference type="InterPro" id="IPR048266">
    <property type="entry name" value="Rax2-like_second"/>
</dbReference>
<accession>A0A5M9JMD9</accession>
<dbReference type="GO" id="GO:1902929">
    <property type="term" value="C:plasma membrane of growing cell tip"/>
    <property type="evidence" value="ECO:0007669"/>
    <property type="project" value="TreeGrafter"/>
</dbReference>
<dbReference type="Pfam" id="PF20842">
    <property type="entry name" value="Rax2_2"/>
    <property type="match status" value="1"/>
</dbReference>
<gene>
    <name evidence="2" type="ORF">EYC84_002700</name>
</gene>
<evidence type="ECO:0000313" key="2">
    <source>
        <dbReference type="EMBL" id="KAA8570411.1"/>
    </source>
</evidence>
<dbReference type="AlphaFoldDB" id="A0A5M9JMD9"/>
<comment type="caution">
    <text evidence="2">The sequence shown here is derived from an EMBL/GenBank/DDBJ whole genome shotgun (WGS) entry which is preliminary data.</text>
</comment>
<name>A0A5M9JMD9_MONFR</name>
<proteinExistence type="predicted"/>